<dbReference type="STRING" id="1969733.B5V00_01095"/>
<evidence type="ECO:0000313" key="5">
    <source>
        <dbReference type="EMBL" id="ORJ63491.1"/>
    </source>
</evidence>
<keyword evidence="3 4" id="KW-0810">Translation regulation</keyword>
<dbReference type="Proteomes" id="UP000193136">
    <property type="component" value="Unassembled WGS sequence"/>
</dbReference>
<keyword evidence="5" id="KW-0969">Cilium</keyword>
<proteinExistence type="inferred from homology"/>
<dbReference type="PANTHER" id="PTHR39190">
    <property type="entry name" value="FLAGELLAR ASSEMBLY FACTOR FLIW"/>
    <property type="match status" value="1"/>
</dbReference>
<comment type="caution">
    <text evidence="5">The sequence shown here is derived from an EMBL/GenBank/DDBJ whole genome shotgun (WGS) entry which is preliminary data.</text>
</comment>
<protein>
    <recommendedName>
        <fullName evidence="4">Flagellar assembly factor FliW</fullName>
    </recommendedName>
</protein>
<dbReference type="EMBL" id="NAAD01000001">
    <property type="protein sequence ID" value="ORJ63491.1"/>
    <property type="molecule type" value="Genomic_DNA"/>
</dbReference>
<keyword evidence="2 4" id="KW-1005">Bacterial flagellum biogenesis</keyword>
<dbReference type="Pfam" id="PF02623">
    <property type="entry name" value="FliW"/>
    <property type="match status" value="1"/>
</dbReference>
<dbReference type="SUPFAM" id="SSF141457">
    <property type="entry name" value="BH3618-like"/>
    <property type="match status" value="1"/>
</dbReference>
<evidence type="ECO:0000313" key="6">
    <source>
        <dbReference type="Proteomes" id="UP000193136"/>
    </source>
</evidence>
<dbReference type="GO" id="GO:0005737">
    <property type="term" value="C:cytoplasm"/>
    <property type="evidence" value="ECO:0007669"/>
    <property type="project" value="UniProtKB-SubCell"/>
</dbReference>
<dbReference type="RefSeq" id="WP_085008637.1">
    <property type="nucleotide sequence ID" value="NZ_NAAD01000001.1"/>
</dbReference>
<keyword evidence="1 4" id="KW-0963">Cytoplasm</keyword>
<accession>A0A1X0YE50</accession>
<dbReference type="InterPro" id="IPR003775">
    <property type="entry name" value="Flagellar_assembly_factor_FliW"/>
</dbReference>
<dbReference type="GO" id="GO:0044780">
    <property type="term" value="P:bacterial-type flagellum assembly"/>
    <property type="evidence" value="ECO:0007669"/>
    <property type="project" value="UniProtKB-UniRule"/>
</dbReference>
<dbReference type="PANTHER" id="PTHR39190:SF1">
    <property type="entry name" value="FLAGELLAR ASSEMBLY FACTOR FLIW"/>
    <property type="match status" value="1"/>
</dbReference>
<dbReference type="AlphaFoldDB" id="A0A1X0YE50"/>
<comment type="subunit">
    <text evidence="4">Interacts with translational regulator CsrA and flagellin(s).</text>
</comment>
<keyword evidence="4" id="KW-0143">Chaperone</keyword>
<keyword evidence="5" id="KW-0966">Cell projection</keyword>
<evidence type="ECO:0000256" key="3">
    <source>
        <dbReference type="ARBA" id="ARBA00022845"/>
    </source>
</evidence>
<evidence type="ECO:0000256" key="4">
    <source>
        <dbReference type="HAMAP-Rule" id="MF_01185"/>
    </source>
</evidence>
<gene>
    <name evidence="4" type="primary">fliW</name>
    <name evidence="5" type="ORF">B5V00_01095</name>
</gene>
<evidence type="ECO:0000256" key="2">
    <source>
        <dbReference type="ARBA" id="ARBA00022795"/>
    </source>
</evidence>
<comment type="function">
    <text evidence="4">Acts as an anti-CsrA protein, binds CsrA and prevents it from repressing translation of its target genes, one of which is flagellin. Binds to flagellin and participates in the assembly of the flagellum.</text>
</comment>
<sequence>MKINGTRFGDIEYSSENTIHFPDGLIGFEDLHDFIVMPNRQESPLFWIQSVDDADIAFLLTDPNNFFLDYNVVPDKTEQGKLKVSGADECYALAVVTIHDDKSVTLNLAAPIIFSPETNRAIQVILEGAPYNTRTPLPQIAS</sequence>
<reference evidence="5 6" key="1">
    <citation type="submission" date="2017-03" db="EMBL/GenBank/DDBJ databases">
        <title>Genome sequence of Geothermobacter sp. EPR-M, Deep-Sea Iron Reducer.</title>
        <authorList>
            <person name="Tully B."/>
            <person name="Savalia P."/>
            <person name="Abuyen K."/>
            <person name="Baughan C."/>
            <person name="Romero E."/>
            <person name="Ronkowski C."/>
            <person name="Torres B."/>
            <person name="Tremblay J."/>
            <person name="Trujillo A."/>
            <person name="Tyler M."/>
            <person name="Perez-Rodriguez I."/>
            <person name="Amend J."/>
        </authorList>
    </citation>
    <scope>NUCLEOTIDE SEQUENCE [LARGE SCALE GENOMIC DNA]</scope>
    <source>
        <strain evidence="5 6">EPR-M</strain>
    </source>
</reference>
<dbReference type="GO" id="GO:0006417">
    <property type="term" value="P:regulation of translation"/>
    <property type="evidence" value="ECO:0007669"/>
    <property type="project" value="UniProtKB-KW"/>
</dbReference>
<keyword evidence="6" id="KW-1185">Reference proteome</keyword>
<dbReference type="HAMAP" id="MF_01185">
    <property type="entry name" value="FliW"/>
    <property type="match status" value="1"/>
</dbReference>
<comment type="similarity">
    <text evidence="4">Belongs to the FliW family.</text>
</comment>
<dbReference type="Gene3D" id="2.30.290.10">
    <property type="entry name" value="BH3618-like"/>
    <property type="match status" value="1"/>
</dbReference>
<name>A0A1X0YE50_9BACT</name>
<comment type="subcellular location">
    <subcellularLocation>
        <location evidence="4">Cytoplasm</location>
    </subcellularLocation>
</comment>
<dbReference type="NCBIfam" id="NF009799">
    <property type="entry name" value="PRK13285.2-2"/>
    <property type="match status" value="1"/>
</dbReference>
<organism evidence="5 6">
    <name type="scientific">Geothermobacter hydrogeniphilus</name>
    <dbReference type="NCBI Taxonomy" id="1969733"/>
    <lineage>
        <taxon>Bacteria</taxon>
        <taxon>Pseudomonadati</taxon>
        <taxon>Thermodesulfobacteriota</taxon>
        <taxon>Desulfuromonadia</taxon>
        <taxon>Desulfuromonadales</taxon>
        <taxon>Geothermobacteraceae</taxon>
        <taxon>Geothermobacter</taxon>
    </lineage>
</organism>
<dbReference type="InterPro" id="IPR024046">
    <property type="entry name" value="Flagellar_assmbl_FliW_dom_sf"/>
</dbReference>
<keyword evidence="5" id="KW-0282">Flagellum</keyword>
<dbReference type="OrthoDB" id="9801235at2"/>
<evidence type="ECO:0000256" key="1">
    <source>
        <dbReference type="ARBA" id="ARBA00022490"/>
    </source>
</evidence>